<dbReference type="InterPro" id="IPR011006">
    <property type="entry name" value="CheY-like_superfamily"/>
</dbReference>
<dbReference type="SMART" id="SM00448">
    <property type="entry name" value="REC"/>
    <property type="match status" value="1"/>
</dbReference>
<dbReference type="PROSITE" id="PS50110">
    <property type="entry name" value="RESPONSE_REGULATORY"/>
    <property type="match status" value="1"/>
</dbReference>
<name>A0ABP7PTY1_9SPHI</name>
<organism evidence="3 4">
    <name type="scientific">Mucilaginibacter dorajii</name>
    <dbReference type="NCBI Taxonomy" id="692994"/>
    <lineage>
        <taxon>Bacteria</taxon>
        <taxon>Pseudomonadati</taxon>
        <taxon>Bacteroidota</taxon>
        <taxon>Sphingobacteriia</taxon>
        <taxon>Sphingobacteriales</taxon>
        <taxon>Sphingobacteriaceae</taxon>
        <taxon>Mucilaginibacter</taxon>
    </lineage>
</organism>
<evidence type="ECO:0000313" key="4">
    <source>
        <dbReference type="Proteomes" id="UP001500742"/>
    </source>
</evidence>
<feature type="modified residue" description="4-aspartylphosphate" evidence="1">
    <location>
        <position position="60"/>
    </location>
</feature>
<protein>
    <submittedName>
        <fullName evidence="3">Response regulator</fullName>
    </submittedName>
</protein>
<proteinExistence type="predicted"/>
<dbReference type="InterPro" id="IPR001789">
    <property type="entry name" value="Sig_transdc_resp-reg_receiver"/>
</dbReference>
<dbReference type="SUPFAM" id="SSF52172">
    <property type="entry name" value="CheY-like"/>
    <property type="match status" value="1"/>
</dbReference>
<evidence type="ECO:0000256" key="1">
    <source>
        <dbReference type="PROSITE-ProRule" id="PRU00169"/>
    </source>
</evidence>
<dbReference type="Pfam" id="PF00072">
    <property type="entry name" value="Response_reg"/>
    <property type="match status" value="1"/>
</dbReference>
<dbReference type="Gene3D" id="3.40.50.2300">
    <property type="match status" value="1"/>
</dbReference>
<dbReference type="InterPro" id="IPR052893">
    <property type="entry name" value="TCS_response_regulator"/>
</dbReference>
<keyword evidence="1" id="KW-0597">Phosphoprotein</keyword>
<gene>
    <name evidence="3" type="ORF">GCM10022210_20660</name>
</gene>
<dbReference type="PANTHER" id="PTHR44520">
    <property type="entry name" value="RESPONSE REGULATOR RCP1-RELATED"/>
    <property type="match status" value="1"/>
</dbReference>
<dbReference type="PANTHER" id="PTHR44520:SF2">
    <property type="entry name" value="RESPONSE REGULATOR RCP1"/>
    <property type="match status" value="1"/>
</dbReference>
<feature type="domain" description="Response regulatory" evidence="2">
    <location>
        <begin position="7"/>
        <end position="126"/>
    </location>
</feature>
<evidence type="ECO:0000313" key="3">
    <source>
        <dbReference type="EMBL" id="GAA3971210.1"/>
    </source>
</evidence>
<reference evidence="4" key="1">
    <citation type="journal article" date="2019" name="Int. J. Syst. Evol. Microbiol.">
        <title>The Global Catalogue of Microorganisms (GCM) 10K type strain sequencing project: providing services to taxonomists for standard genome sequencing and annotation.</title>
        <authorList>
            <consortium name="The Broad Institute Genomics Platform"/>
            <consortium name="The Broad Institute Genome Sequencing Center for Infectious Disease"/>
            <person name="Wu L."/>
            <person name="Ma J."/>
        </authorList>
    </citation>
    <scope>NUCLEOTIDE SEQUENCE [LARGE SCALE GENOMIC DNA]</scope>
    <source>
        <strain evidence="4">JCM 16601</strain>
    </source>
</reference>
<keyword evidence="4" id="KW-1185">Reference proteome</keyword>
<evidence type="ECO:0000259" key="2">
    <source>
        <dbReference type="PROSITE" id="PS50110"/>
    </source>
</evidence>
<dbReference type="RefSeq" id="WP_259091700.1">
    <property type="nucleotide sequence ID" value="NZ_BAAAZC010000015.1"/>
</dbReference>
<dbReference type="Proteomes" id="UP001500742">
    <property type="component" value="Unassembled WGS sequence"/>
</dbReference>
<comment type="caution">
    <text evidence="3">The sequence shown here is derived from an EMBL/GenBank/DDBJ whole genome shotgun (WGS) entry which is preliminary data.</text>
</comment>
<accession>A0ABP7PTY1</accession>
<sequence>MSNRYKTCLLIDDNYIDNFVTRKVLEASNFAETIIVRQSPTEAIDSLRFGVIRPDVIFLDIRMPTMSGFEFLQEYDRLDIEKKDIKIFMLSSSLDPVDMKQSASNKYITQFIHKPLTTKALEELIA</sequence>
<dbReference type="EMBL" id="BAAAZC010000015">
    <property type="protein sequence ID" value="GAA3971210.1"/>
    <property type="molecule type" value="Genomic_DNA"/>
</dbReference>